<protein>
    <submittedName>
        <fullName evidence="5">SAM-dependent methyltransferase</fullName>
    </submittedName>
</protein>
<evidence type="ECO:0000256" key="1">
    <source>
        <dbReference type="ARBA" id="ARBA00022603"/>
    </source>
</evidence>
<dbReference type="RefSeq" id="WP_075137660.1">
    <property type="nucleotide sequence ID" value="NZ_MSIF01000030.1"/>
</dbReference>
<evidence type="ECO:0000259" key="4">
    <source>
        <dbReference type="Pfam" id="PF13649"/>
    </source>
</evidence>
<dbReference type="EMBL" id="MSIF01000030">
    <property type="protein sequence ID" value="OLF05347.1"/>
    <property type="molecule type" value="Genomic_DNA"/>
</dbReference>
<dbReference type="GO" id="GO:0008168">
    <property type="term" value="F:methyltransferase activity"/>
    <property type="evidence" value="ECO:0007669"/>
    <property type="project" value="UniProtKB-KW"/>
</dbReference>
<name>A0A7Z0WEB3_9PSEU</name>
<keyword evidence="3" id="KW-0949">S-adenosyl-L-methionine</keyword>
<evidence type="ECO:0000313" key="6">
    <source>
        <dbReference type="Proteomes" id="UP000185696"/>
    </source>
</evidence>
<evidence type="ECO:0000313" key="5">
    <source>
        <dbReference type="EMBL" id="OLF05347.1"/>
    </source>
</evidence>
<keyword evidence="2 5" id="KW-0808">Transferase</keyword>
<evidence type="ECO:0000256" key="3">
    <source>
        <dbReference type="ARBA" id="ARBA00022691"/>
    </source>
</evidence>
<dbReference type="GO" id="GO:0032259">
    <property type="term" value="P:methylation"/>
    <property type="evidence" value="ECO:0007669"/>
    <property type="project" value="UniProtKB-KW"/>
</dbReference>
<evidence type="ECO:0000256" key="2">
    <source>
        <dbReference type="ARBA" id="ARBA00022679"/>
    </source>
</evidence>
<dbReference type="InterPro" id="IPR041698">
    <property type="entry name" value="Methyltransf_25"/>
</dbReference>
<keyword evidence="1 5" id="KW-0489">Methyltransferase</keyword>
<dbReference type="PANTHER" id="PTHR43464:SF19">
    <property type="entry name" value="UBIQUINONE BIOSYNTHESIS O-METHYLTRANSFERASE, MITOCHONDRIAL"/>
    <property type="match status" value="1"/>
</dbReference>
<comment type="caution">
    <text evidence="5">The sequence shown here is derived from an EMBL/GenBank/DDBJ whole genome shotgun (WGS) entry which is preliminary data.</text>
</comment>
<proteinExistence type="predicted"/>
<sequence>MTEFDLAGTFGEDYLHFLAERLNDEHSESETDVIARLTGLEPGERVLDLACGHGRIANRLAARGATVTGLDATPMFLDLARADAAGRGVEVDYRLGDMRELPWTGEFDVVINWFTAFGYLGDDGDREVLAGVVRALRPGGRFLIEINNYPWLLRNLLTSIIDERDGDLLVDRNAFDPLTNRITTHRTTIRDGRRRDTRFFVRLYPYTELRTLLLGAGFAEVTAFGRDGDPLTLDSRRLIVVAST</sequence>
<dbReference type="SUPFAM" id="SSF53335">
    <property type="entry name" value="S-adenosyl-L-methionine-dependent methyltransferases"/>
    <property type="match status" value="1"/>
</dbReference>
<feature type="domain" description="Methyltransferase" evidence="4">
    <location>
        <begin position="46"/>
        <end position="140"/>
    </location>
</feature>
<organism evidence="5 6">
    <name type="scientific">Actinophytocola xinjiangensis</name>
    <dbReference type="NCBI Taxonomy" id="485602"/>
    <lineage>
        <taxon>Bacteria</taxon>
        <taxon>Bacillati</taxon>
        <taxon>Actinomycetota</taxon>
        <taxon>Actinomycetes</taxon>
        <taxon>Pseudonocardiales</taxon>
        <taxon>Pseudonocardiaceae</taxon>
    </lineage>
</organism>
<dbReference type="Pfam" id="PF13649">
    <property type="entry name" value="Methyltransf_25"/>
    <property type="match status" value="1"/>
</dbReference>
<reference evidence="5 6" key="1">
    <citation type="submission" date="2016-12" db="EMBL/GenBank/DDBJ databases">
        <title>The draft genome sequence of Actinophytocola xinjiangensis.</title>
        <authorList>
            <person name="Wang W."/>
            <person name="Yuan L."/>
        </authorList>
    </citation>
    <scope>NUCLEOTIDE SEQUENCE [LARGE SCALE GENOMIC DNA]</scope>
    <source>
        <strain evidence="5 6">CGMCC 4.4663</strain>
    </source>
</reference>
<dbReference type="Proteomes" id="UP000185696">
    <property type="component" value="Unassembled WGS sequence"/>
</dbReference>
<accession>A0A7Z0WEB3</accession>
<dbReference type="Gene3D" id="3.40.50.150">
    <property type="entry name" value="Vaccinia Virus protein VP39"/>
    <property type="match status" value="1"/>
</dbReference>
<dbReference type="InterPro" id="IPR029063">
    <property type="entry name" value="SAM-dependent_MTases_sf"/>
</dbReference>
<dbReference type="AlphaFoldDB" id="A0A7Z0WEB3"/>
<dbReference type="OrthoDB" id="279734at2"/>
<gene>
    <name evidence="5" type="ORF">BLA60_36590</name>
</gene>
<dbReference type="CDD" id="cd02440">
    <property type="entry name" value="AdoMet_MTases"/>
    <property type="match status" value="1"/>
</dbReference>
<dbReference type="Gene3D" id="2.20.25.110">
    <property type="entry name" value="S-adenosyl-L-methionine-dependent methyltransferases"/>
    <property type="match status" value="1"/>
</dbReference>
<keyword evidence="6" id="KW-1185">Reference proteome</keyword>
<dbReference type="PANTHER" id="PTHR43464">
    <property type="entry name" value="METHYLTRANSFERASE"/>
    <property type="match status" value="1"/>
</dbReference>